<keyword evidence="9" id="KW-0282">Flagellum</keyword>
<dbReference type="InterPro" id="IPR001172">
    <property type="entry name" value="FliN_T3SS_HrcQb"/>
</dbReference>
<comment type="similarity">
    <text evidence="2">Belongs to the FliN/MopA/SpaO family.</text>
</comment>
<keyword evidence="4" id="KW-1003">Cell membrane</keyword>
<evidence type="ECO:0000259" key="8">
    <source>
        <dbReference type="Pfam" id="PF01052"/>
    </source>
</evidence>
<dbReference type="Proteomes" id="UP000002221">
    <property type="component" value="Chromosome"/>
</dbReference>
<keyword evidence="6" id="KW-0283">Flagellar rotation</keyword>
<dbReference type="RefSeq" id="WP_012843277.1">
    <property type="nucleotide sequence ID" value="NC_013501.1"/>
</dbReference>
<dbReference type="STRING" id="518766.Rmar_0767"/>
<organism evidence="9 10">
    <name type="scientific">Rhodothermus marinus (strain ATCC 43812 / DSM 4252 / R-10)</name>
    <name type="common">Rhodothermus obamensis</name>
    <dbReference type="NCBI Taxonomy" id="518766"/>
    <lineage>
        <taxon>Bacteria</taxon>
        <taxon>Pseudomonadati</taxon>
        <taxon>Rhodothermota</taxon>
        <taxon>Rhodothermia</taxon>
        <taxon>Rhodothermales</taxon>
        <taxon>Rhodothermaceae</taxon>
        <taxon>Rhodothermus</taxon>
    </lineage>
</organism>
<evidence type="ECO:0000256" key="6">
    <source>
        <dbReference type="ARBA" id="ARBA00022779"/>
    </source>
</evidence>
<dbReference type="InterPro" id="IPR036429">
    <property type="entry name" value="SpoA-like_sf"/>
</dbReference>
<dbReference type="KEGG" id="rmr:Rmar_0767"/>
<evidence type="ECO:0000256" key="5">
    <source>
        <dbReference type="ARBA" id="ARBA00022500"/>
    </source>
</evidence>
<dbReference type="AlphaFoldDB" id="D0MGA9"/>
<dbReference type="SUPFAM" id="SSF101801">
    <property type="entry name" value="Surface presentation of antigens (SPOA)"/>
    <property type="match status" value="1"/>
</dbReference>
<dbReference type="eggNOG" id="COG1886">
    <property type="taxonomic scope" value="Bacteria"/>
</dbReference>
<evidence type="ECO:0000256" key="2">
    <source>
        <dbReference type="ARBA" id="ARBA00009226"/>
    </source>
</evidence>
<keyword evidence="10" id="KW-1185">Reference proteome</keyword>
<protein>
    <recommendedName>
        <fullName evidence="3">Flagellar motor switch protein FliN</fullName>
    </recommendedName>
</protein>
<dbReference type="HOGENOM" id="CLU_097058_0_0_10"/>
<evidence type="ECO:0000256" key="3">
    <source>
        <dbReference type="ARBA" id="ARBA00021897"/>
    </source>
</evidence>
<evidence type="ECO:0000256" key="4">
    <source>
        <dbReference type="ARBA" id="ARBA00022475"/>
    </source>
</evidence>
<dbReference type="PRINTS" id="PR00956">
    <property type="entry name" value="FLGMOTORFLIN"/>
</dbReference>
<dbReference type="GO" id="GO:0005886">
    <property type="term" value="C:plasma membrane"/>
    <property type="evidence" value="ECO:0007669"/>
    <property type="project" value="UniProtKB-SubCell"/>
</dbReference>
<comment type="subcellular location">
    <subcellularLocation>
        <location evidence="1">Cell membrane</location>
        <topology evidence="1">Peripheral membrane protein</topology>
        <orientation evidence="1">Cytoplasmic side</orientation>
    </subcellularLocation>
</comment>
<gene>
    <name evidence="9" type="ordered locus">Rmar_0767</name>
</gene>
<reference evidence="9 10" key="1">
    <citation type="journal article" date="2009" name="Stand. Genomic Sci.">
        <title>Complete genome sequence of Rhodothermus marinus type strain (R-10).</title>
        <authorList>
            <person name="Nolan M."/>
            <person name="Tindall B.J."/>
            <person name="Pomrenke H."/>
            <person name="Lapidus A."/>
            <person name="Copeland A."/>
            <person name="Glavina Del Rio T."/>
            <person name="Lucas S."/>
            <person name="Chen F."/>
            <person name="Tice H."/>
            <person name="Cheng J.F."/>
            <person name="Saunders E."/>
            <person name="Han C."/>
            <person name="Bruce D."/>
            <person name="Goodwin L."/>
            <person name="Chain P."/>
            <person name="Pitluck S."/>
            <person name="Ovchinikova G."/>
            <person name="Pati A."/>
            <person name="Ivanova N."/>
            <person name="Mavromatis K."/>
            <person name="Chen A."/>
            <person name="Palaniappan K."/>
            <person name="Land M."/>
            <person name="Hauser L."/>
            <person name="Chang Y.J."/>
            <person name="Jeffries C.D."/>
            <person name="Brettin T."/>
            <person name="Goker M."/>
            <person name="Bristow J."/>
            <person name="Eisen J.A."/>
            <person name="Markowitz V."/>
            <person name="Hugenholtz P."/>
            <person name="Kyrpides N.C."/>
            <person name="Klenk H.P."/>
            <person name="Detter J.C."/>
        </authorList>
    </citation>
    <scope>NUCLEOTIDE SEQUENCE [LARGE SCALE GENOMIC DNA]</scope>
    <source>
        <strain evidence="10">ATCC 43812 / DSM 4252 / R-10</strain>
    </source>
</reference>
<dbReference type="PANTHER" id="PTHR43484:SF1">
    <property type="entry name" value="FLAGELLAR MOTOR SWITCH PROTEIN FLIN"/>
    <property type="match status" value="1"/>
</dbReference>
<dbReference type="PANTHER" id="PTHR43484">
    <property type="match status" value="1"/>
</dbReference>
<accession>D0MGA9</accession>
<evidence type="ECO:0000256" key="1">
    <source>
        <dbReference type="ARBA" id="ARBA00004413"/>
    </source>
</evidence>
<dbReference type="GO" id="GO:0009425">
    <property type="term" value="C:bacterial-type flagellum basal body"/>
    <property type="evidence" value="ECO:0007669"/>
    <property type="project" value="InterPro"/>
</dbReference>
<name>D0MGA9_RHOM4</name>
<dbReference type="Gene3D" id="2.30.330.10">
    <property type="entry name" value="SpoA-like"/>
    <property type="match status" value="1"/>
</dbReference>
<dbReference type="GO" id="GO:0071973">
    <property type="term" value="P:bacterial-type flagellum-dependent cell motility"/>
    <property type="evidence" value="ECO:0007669"/>
    <property type="project" value="InterPro"/>
</dbReference>
<keyword evidence="9" id="KW-0969">Cilium</keyword>
<feature type="domain" description="Flagellar motor switch protein FliN-like C-terminal" evidence="8">
    <location>
        <begin position="212"/>
        <end position="282"/>
    </location>
</feature>
<evidence type="ECO:0000313" key="9">
    <source>
        <dbReference type="EMBL" id="ACY47665.1"/>
    </source>
</evidence>
<evidence type="ECO:0000313" key="10">
    <source>
        <dbReference type="Proteomes" id="UP000002221"/>
    </source>
</evidence>
<dbReference type="InterPro" id="IPR051469">
    <property type="entry name" value="FliN/MopA/SpaO"/>
</dbReference>
<dbReference type="InterPro" id="IPR001543">
    <property type="entry name" value="FliN-like_C"/>
</dbReference>
<dbReference type="EMBL" id="CP001807">
    <property type="protein sequence ID" value="ACY47665.1"/>
    <property type="molecule type" value="Genomic_DNA"/>
</dbReference>
<dbReference type="InterPro" id="IPR012826">
    <property type="entry name" value="FliN"/>
</dbReference>
<dbReference type="NCBIfam" id="TIGR02480">
    <property type="entry name" value="fliN"/>
    <property type="match status" value="1"/>
</dbReference>
<dbReference type="GO" id="GO:0006935">
    <property type="term" value="P:chemotaxis"/>
    <property type="evidence" value="ECO:0007669"/>
    <property type="project" value="UniProtKB-KW"/>
</dbReference>
<dbReference type="Pfam" id="PF01052">
    <property type="entry name" value="FliMN_C"/>
    <property type="match status" value="1"/>
</dbReference>
<proteinExistence type="inferred from homology"/>
<dbReference type="OrthoDB" id="9773459at2"/>
<keyword evidence="9" id="KW-0966">Cell projection</keyword>
<evidence type="ECO:0000256" key="7">
    <source>
        <dbReference type="ARBA" id="ARBA00023136"/>
    </source>
</evidence>
<dbReference type="GO" id="GO:0003774">
    <property type="term" value="F:cytoskeletal motor activity"/>
    <property type="evidence" value="ECO:0007669"/>
    <property type="project" value="InterPro"/>
</dbReference>
<keyword evidence="7" id="KW-0472">Membrane</keyword>
<keyword evidence="5" id="KW-0145">Chemotaxis</keyword>
<sequence length="293" mass="31233">MSSNPTLPRLEATREALQQFLQTLLNQELTLELGTPATITTDQLNELAGDRVLIWASSEPFAIGLTPDWIPLLSQAMLGEALNPGDEGTDDLLGEVAAQGYGTLRNALAAEGVRLPEVSFVVQQPGSGAAQPPVELPDSLLQLPFTLQIGDTRHEGFILLPPSVTQQPTSRAPKATAAGAAEQAAVEVRPASFGELGPERIGDGGVKGNLELLADVELEIVVELGRRRLPLADVLRLTTGSIIELEKLVGEPLEIYANGRLIAEGEAVVIDEQFGVRITSLVTGSRQREKALF</sequence>